<dbReference type="STRING" id="321339.SAMN05444340_1177"/>
<gene>
    <name evidence="1" type="ORF">SAMN05444340_1177</name>
</gene>
<keyword evidence="2" id="KW-1185">Reference proteome</keyword>
<proteinExistence type="predicted"/>
<protein>
    <submittedName>
        <fullName evidence="1">Uncharacterized protein</fullName>
    </submittedName>
</protein>
<sequence length="118" mass="13591">MKTTDKKPPENARRIWRVADLPQRRGEAWYGIANYDQPETAHLLAKRKRQVLDLLMQGPVYCASPVRISDIVFVLKRENGLEVDTEFYPGDPETGAGQYGVYFLKSRVRRLIRQEVAA</sequence>
<evidence type="ECO:0000313" key="1">
    <source>
        <dbReference type="EMBL" id="SDY75628.1"/>
    </source>
</evidence>
<accession>A0A1H3MH13</accession>
<dbReference type="Proteomes" id="UP000199286">
    <property type="component" value="Unassembled WGS sequence"/>
</dbReference>
<evidence type="ECO:0000313" key="2">
    <source>
        <dbReference type="Proteomes" id="UP000199286"/>
    </source>
</evidence>
<dbReference type="AlphaFoldDB" id="A0A1H3MH13"/>
<dbReference type="EMBL" id="FNPF01000017">
    <property type="protein sequence ID" value="SDY75628.1"/>
    <property type="molecule type" value="Genomic_DNA"/>
</dbReference>
<organism evidence="1 2">
    <name type="scientific">Citreimonas salinaria</name>
    <dbReference type="NCBI Taxonomy" id="321339"/>
    <lineage>
        <taxon>Bacteria</taxon>
        <taxon>Pseudomonadati</taxon>
        <taxon>Pseudomonadota</taxon>
        <taxon>Alphaproteobacteria</taxon>
        <taxon>Rhodobacterales</taxon>
        <taxon>Roseobacteraceae</taxon>
        <taxon>Citreimonas</taxon>
    </lineage>
</organism>
<name>A0A1H3MH13_9RHOB</name>
<dbReference type="RefSeq" id="WP_218141138.1">
    <property type="nucleotide sequence ID" value="NZ_FNPF01000017.1"/>
</dbReference>
<reference evidence="1 2" key="1">
    <citation type="submission" date="2016-10" db="EMBL/GenBank/DDBJ databases">
        <authorList>
            <person name="de Groot N.N."/>
        </authorList>
    </citation>
    <scope>NUCLEOTIDE SEQUENCE [LARGE SCALE GENOMIC DNA]</scope>
    <source>
        <strain evidence="1 2">DSM 26880</strain>
    </source>
</reference>